<dbReference type="EMBL" id="JACHXZ010000002">
    <property type="protein sequence ID" value="MBB3168592.1"/>
    <property type="molecule type" value="Genomic_DNA"/>
</dbReference>
<evidence type="ECO:0000256" key="6">
    <source>
        <dbReference type="ARBA" id="ARBA00023125"/>
    </source>
</evidence>
<evidence type="ECO:0000313" key="13">
    <source>
        <dbReference type="Proteomes" id="UP000559987"/>
    </source>
</evidence>
<evidence type="ECO:0000259" key="10">
    <source>
        <dbReference type="PROSITE" id="PS50110"/>
    </source>
</evidence>
<evidence type="ECO:0000256" key="9">
    <source>
        <dbReference type="PROSITE-ProRule" id="PRU01091"/>
    </source>
</evidence>
<dbReference type="Gene3D" id="1.10.10.10">
    <property type="entry name" value="Winged helix-like DNA-binding domain superfamily/Winged helix DNA-binding domain"/>
    <property type="match status" value="1"/>
</dbReference>
<evidence type="ECO:0000256" key="2">
    <source>
        <dbReference type="ARBA" id="ARBA00022490"/>
    </source>
</evidence>
<dbReference type="InterPro" id="IPR039420">
    <property type="entry name" value="WalR-like"/>
</dbReference>
<keyword evidence="4" id="KW-0902">Two-component regulatory system</keyword>
<dbReference type="InterPro" id="IPR016032">
    <property type="entry name" value="Sig_transdc_resp-reg_C-effctor"/>
</dbReference>
<dbReference type="CDD" id="cd00383">
    <property type="entry name" value="trans_reg_C"/>
    <property type="match status" value="1"/>
</dbReference>
<evidence type="ECO:0000256" key="7">
    <source>
        <dbReference type="ARBA" id="ARBA00023163"/>
    </source>
</evidence>
<evidence type="ECO:0000256" key="8">
    <source>
        <dbReference type="PROSITE-ProRule" id="PRU00169"/>
    </source>
</evidence>
<dbReference type="CDD" id="cd17623">
    <property type="entry name" value="REC_OmpR_CpxR"/>
    <property type="match status" value="1"/>
</dbReference>
<dbReference type="FunFam" id="3.40.50.2300:FF:000001">
    <property type="entry name" value="DNA-binding response regulator PhoB"/>
    <property type="match status" value="1"/>
</dbReference>
<dbReference type="Proteomes" id="UP000559987">
    <property type="component" value="Unassembled WGS sequence"/>
</dbReference>
<keyword evidence="2" id="KW-0963">Cytoplasm</keyword>
<evidence type="ECO:0000256" key="4">
    <source>
        <dbReference type="ARBA" id="ARBA00023012"/>
    </source>
</evidence>
<dbReference type="GO" id="GO:0000156">
    <property type="term" value="F:phosphorelay response regulator activity"/>
    <property type="evidence" value="ECO:0007669"/>
    <property type="project" value="TreeGrafter"/>
</dbReference>
<dbReference type="Pfam" id="PF00072">
    <property type="entry name" value="Response_reg"/>
    <property type="match status" value="1"/>
</dbReference>
<dbReference type="GO" id="GO:0000976">
    <property type="term" value="F:transcription cis-regulatory region binding"/>
    <property type="evidence" value="ECO:0007669"/>
    <property type="project" value="TreeGrafter"/>
</dbReference>
<keyword evidence="3 8" id="KW-0597">Phosphoprotein</keyword>
<dbReference type="PANTHER" id="PTHR48111:SF39">
    <property type="entry name" value="TRANSCRIPTIONAL REGULATORY PROTEIN CPXR"/>
    <property type="match status" value="1"/>
</dbReference>
<reference evidence="12 13" key="1">
    <citation type="submission" date="2020-08" db="EMBL/GenBank/DDBJ databases">
        <title>Genomic Encyclopedia of Type Strains, Phase III (KMG-III): the genomes of soil and plant-associated and newly described type strains.</title>
        <authorList>
            <person name="Whitman W."/>
        </authorList>
    </citation>
    <scope>NUCLEOTIDE SEQUENCE [LARGE SCALE GENOMIC DNA]</scope>
    <source>
        <strain evidence="12 13">CECT 8571</strain>
    </source>
</reference>
<dbReference type="GO" id="GO:0032993">
    <property type="term" value="C:protein-DNA complex"/>
    <property type="evidence" value="ECO:0007669"/>
    <property type="project" value="TreeGrafter"/>
</dbReference>
<keyword evidence="5" id="KW-0805">Transcription regulation</keyword>
<dbReference type="PROSITE" id="PS50110">
    <property type="entry name" value="RESPONSE_REGULATORY"/>
    <property type="match status" value="1"/>
</dbReference>
<dbReference type="SUPFAM" id="SSF46894">
    <property type="entry name" value="C-terminal effector domain of the bipartite response regulators"/>
    <property type="match status" value="1"/>
</dbReference>
<name>A0A839UL78_9GAMM</name>
<keyword evidence="13" id="KW-1185">Reference proteome</keyword>
<dbReference type="SMART" id="SM00862">
    <property type="entry name" value="Trans_reg_C"/>
    <property type="match status" value="1"/>
</dbReference>
<feature type="modified residue" description="4-aspartylphosphate" evidence="8">
    <location>
        <position position="52"/>
    </location>
</feature>
<protein>
    <submittedName>
        <fullName evidence="12">Two-component system response regulator CpxR</fullName>
    </submittedName>
</protein>
<comment type="subcellular location">
    <subcellularLocation>
        <location evidence="1">Cytoplasm</location>
    </subcellularLocation>
</comment>
<dbReference type="SUPFAM" id="SSF52172">
    <property type="entry name" value="CheY-like"/>
    <property type="match status" value="1"/>
</dbReference>
<sequence>MHSLLLVDDDRELCDLLASYLGTEGFGVTCRHNGRDAAALLRERSFSLIVLDVMMPELNGMDLLKQLREQDATPVLMLTAKGDPVDRILGLELGADDYLAKPCNPRELLARIKAILRRSESPQPASKSLQVGALQLHAGNRTGFYGNEKLELTGAEYTVLSLLMAAAGEVLSKDTLTEQALGRKLTAYDRSIDVHVSNVRKKIHQAGGDKDLIINIRGAGYMLTQEQAQ</sequence>
<organism evidence="12 13">
    <name type="scientific">Simiduia aestuariiviva</name>
    <dbReference type="NCBI Taxonomy" id="1510459"/>
    <lineage>
        <taxon>Bacteria</taxon>
        <taxon>Pseudomonadati</taxon>
        <taxon>Pseudomonadota</taxon>
        <taxon>Gammaproteobacteria</taxon>
        <taxon>Cellvibrionales</taxon>
        <taxon>Cellvibrionaceae</taxon>
        <taxon>Simiduia</taxon>
    </lineage>
</organism>
<dbReference type="InterPro" id="IPR001867">
    <property type="entry name" value="OmpR/PhoB-type_DNA-bd"/>
</dbReference>
<dbReference type="GO" id="GO:0006355">
    <property type="term" value="P:regulation of DNA-templated transcription"/>
    <property type="evidence" value="ECO:0007669"/>
    <property type="project" value="InterPro"/>
</dbReference>
<evidence type="ECO:0000256" key="1">
    <source>
        <dbReference type="ARBA" id="ARBA00004496"/>
    </source>
</evidence>
<gene>
    <name evidence="12" type="ORF">FHS30_001776</name>
</gene>
<evidence type="ECO:0000259" key="11">
    <source>
        <dbReference type="PROSITE" id="PS51755"/>
    </source>
</evidence>
<dbReference type="PANTHER" id="PTHR48111">
    <property type="entry name" value="REGULATOR OF RPOS"/>
    <property type="match status" value="1"/>
</dbReference>
<dbReference type="Gene3D" id="6.10.250.690">
    <property type="match status" value="1"/>
</dbReference>
<dbReference type="AlphaFoldDB" id="A0A839UL78"/>
<dbReference type="PROSITE" id="PS51755">
    <property type="entry name" value="OMPR_PHOB"/>
    <property type="match status" value="1"/>
</dbReference>
<dbReference type="Gene3D" id="3.40.50.2300">
    <property type="match status" value="1"/>
</dbReference>
<feature type="domain" description="OmpR/PhoB-type" evidence="11">
    <location>
        <begin position="126"/>
        <end position="225"/>
    </location>
</feature>
<feature type="domain" description="Response regulatory" evidence="10">
    <location>
        <begin position="3"/>
        <end position="116"/>
    </location>
</feature>
<comment type="caution">
    <text evidence="12">The sequence shown here is derived from an EMBL/GenBank/DDBJ whole genome shotgun (WGS) entry which is preliminary data.</text>
</comment>
<dbReference type="SMART" id="SM00448">
    <property type="entry name" value="REC"/>
    <property type="match status" value="1"/>
</dbReference>
<dbReference type="GO" id="GO:0005829">
    <property type="term" value="C:cytosol"/>
    <property type="evidence" value="ECO:0007669"/>
    <property type="project" value="TreeGrafter"/>
</dbReference>
<accession>A0A839UL78</accession>
<evidence type="ECO:0000256" key="3">
    <source>
        <dbReference type="ARBA" id="ARBA00022553"/>
    </source>
</evidence>
<dbReference type="InterPro" id="IPR011006">
    <property type="entry name" value="CheY-like_superfamily"/>
</dbReference>
<dbReference type="InterPro" id="IPR036388">
    <property type="entry name" value="WH-like_DNA-bd_sf"/>
</dbReference>
<keyword evidence="7" id="KW-0804">Transcription</keyword>
<dbReference type="InterPro" id="IPR058124">
    <property type="entry name" value="CpxR-like_REC"/>
</dbReference>
<feature type="DNA-binding region" description="OmpR/PhoB-type" evidence="9">
    <location>
        <begin position="126"/>
        <end position="225"/>
    </location>
</feature>
<proteinExistence type="predicted"/>
<dbReference type="Pfam" id="PF00486">
    <property type="entry name" value="Trans_reg_C"/>
    <property type="match status" value="1"/>
</dbReference>
<evidence type="ECO:0000256" key="5">
    <source>
        <dbReference type="ARBA" id="ARBA00023015"/>
    </source>
</evidence>
<keyword evidence="6 9" id="KW-0238">DNA-binding</keyword>
<evidence type="ECO:0000313" key="12">
    <source>
        <dbReference type="EMBL" id="MBB3168592.1"/>
    </source>
</evidence>
<dbReference type="RefSeq" id="WP_183910063.1">
    <property type="nucleotide sequence ID" value="NZ_JACHXZ010000002.1"/>
</dbReference>
<dbReference type="InterPro" id="IPR001789">
    <property type="entry name" value="Sig_transdc_resp-reg_receiver"/>
</dbReference>